<feature type="transmembrane region" description="Helical" evidence="2">
    <location>
        <begin position="383"/>
        <end position="403"/>
    </location>
</feature>
<sequence>SIPLPEDELGLAQILQNNLSNTQAVSPHLGRVRSSSSAPNYQPGTSSPLSHSVDQYPELTVTAQGLESPVKFRACDRDEAGLEGQSPSNHFPVAQNLDESKNPSEEDVVGPSAFTRAKAPEAREFYDAVPEDEKERVSVHPINRRRSLVKWANTIKEHRALEGEVVVIPKRGLSCDITPEECLLQDTFPEHSDSDSRLKATAQRDDGGGMLGRLSSSAAADIVYKSEGGVQTATTLDITAQLPTCDSDVHKRQLPGTPRSAETHDSEDRPGKHDVSSSSLPDPVGKHRPDDFPSSSAGKATRVRGCSMLAIGICALSATSAALGGFLAWVVLAYEPFVVTPDIRFFLVPFKFGLAWLLFVAAHRMYHIARGLSAIGGSYIGRALQVVGAALVRGALIALRAVLEMLILWLNQPYDQAAAASNSQRR</sequence>
<proteinExistence type="predicted"/>
<comment type="caution">
    <text evidence="3">The sequence shown here is derived from an EMBL/GenBank/DDBJ whole genome shotgun (WGS) entry which is preliminary data.</text>
</comment>
<evidence type="ECO:0000256" key="2">
    <source>
        <dbReference type="SAM" id="Phobius"/>
    </source>
</evidence>
<evidence type="ECO:0000313" key="4">
    <source>
        <dbReference type="Proteomes" id="UP000298030"/>
    </source>
</evidence>
<name>A0A4Y7S9Z7_COPMI</name>
<keyword evidence="2" id="KW-0472">Membrane</keyword>
<feature type="compositionally biased region" description="Basic and acidic residues" evidence="1">
    <location>
        <begin position="261"/>
        <end position="275"/>
    </location>
</feature>
<feature type="transmembrane region" description="Helical" evidence="2">
    <location>
        <begin position="343"/>
        <end position="362"/>
    </location>
</feature>
<dbReference type="Proteomes" id="UP000298030">
    <property type="component" value="Unassembled WGS sequence"/>
</dbReference>
<dbReference type="EMBL" id="QPFP01000272">
    <property type="protein sequence ID" value="TEB18305.1"/>
    <property type="molecule type" value="Genomic_DNA"/>
</dbReference>
<keyword evidence="2" id="KW-1133">Transmembrane helix</keyword>
<accession>A0A4Y7S9Z7</accession>
<feature type="region of interest" description="Disordered" evidence="1">
    <location>
        <begin position="80"/>
        <end position="116"/>
    </location>
</feature>
<feature type="region of interest" description="Disordered" evidence="1">
    <location>
        <begin position="22"/>
        <end position="57"/>
    </location>
</feature>
<feature type="region of interest" description="Disordered" evidence="1">
    <location>
        <begin position="187"/>
        <end position="212"/>
    </location>
</feature>
<dbReference type="AlphaFoldDB" id="A0A4Y7S9Z7"/>
<feature type="non-terminal residue" evidence="3">
    <location>
        <position position="1"/>
    </location>
</feature>
<feature type="compositionally biased region" description="Polar residues" evidence="1">
    <location>
        <begin position="33"/>
        <end position="53"/>
    </location>
</feature>
<feature type="compositionally biased region" description="Basic and acidic residues" evidence="1">
    <location>
        <begin position="188"/>
        <end position="207"/>
    </location>
</feature>
<evidence type="ECO:0000256" key="1">
    <source>
        <dbReference type="SAM" id="MobiDB-lite"/>
    </source>
</evidence>
<evidence type="ECO:0000313" key="3">
    <source>
        <dbReference type="EMBL" id="TEB18305.1"/>
    </source>
</evidence>
<reference evidence="3 4" key="1">
    <citation type="journal article" date="2019" name="Nat. Ecol. Evol.">
        <title>Megaphylogeny resolves global patterns of mushroom evolution.</title>
        <authorList>
            <person name="Varga T."/>
            <person name="Krizsan K."/>
            <person name="Foldi C."/>
            <person name="Dima B."/>
            <person name="Sanchez-Garcia M."/>
            <person name="Sanchez-Ramirez S."/>
            <person name="Szollosi G.J."/>
            <person name="Szarkandi J.G."/>
            <person name="Papp V."/>
            <person name="Albert L."/>
            <person name="Andreopoulos W."/>
            <person name="Angelini C."/>
            <person name="Antonin V."/>
            <person name="Barry K.W."/>
            <person name="Bougher N.L."/>
            <person name="Buchanan P."/>
            <person name="Buyck B."/>
            <person name="Bense V."/>
            <person name="Catcheside P."/>
            <person name="Chovatia M."/>
            <person name="Cooper J."/>
            <person name="Damon W."/>
            <person name="Desjardin D."/>
            <person name="Finy P."/>
            <person name="Geml J."/>
            <person name="Haridas S."/>
            <person name="Hughes K."/>
            <person name="Justo A."/>
            <person name="Karasinski D."/>
            <person name="Kautmanova I."/>
            <person name="Kiss B."/>
            <person name="Kocsube S."/>
            <person name="Kotiranta H."/>
            <person name="LaButti K.M."/>
            <person name="Lechner B.E."/>
            <person name="Liimatainen K."/>
            <person name="Lipzen A."/>
            <person name="Lukacs Z."/>
            <person name="Mihaltcheva S."/>
            <person name="Morgado L.N."/>
            <person name="Niskanen T."/>
            <person name="Noordeloos M.E."/>
            <person name="Ohm R.A."/>
            <person name="Ortiz-Santana B."/>
            <person name="Ovrebo C."/>
            <person name="Racz N."/>
            <person name="Riley R."/>
            <person name="Savchenko A."/>
            <person name="Shiryaev A."/>
            <person name="Soop K."/>
            <person name="Spirin V."/>
            <person name="Szebenyi C."/>
            <person name="Tomsovsky M."/>
            <person name="Tulloss R.E."/>
            <person name="Uehling J."/>
            <person name="Grigoriev I.V."/>
            <person name="Vagvolgyi C."/>
            <person name="Papp T."/>
            <person name="Martin F.M."/>
            <person name="Miettinen O."/>
            <person name="Hibbett D.S."/>
            <person name="Nagy L.G."/>
        </authorList>
    </citation>
    <scope>NUCLEOTIDE SEQUENCE [LARGE SCALE GENOMIC DNA]</scope>
    <source>
        <strain evidence="3 4">FP101781</strain>
    </source>
</reference>
<keyword evidence="4" id="KW-1185">Reference proteome</keyword>
<keyword evidence="2" id="KW-0812">Transmembrane</keyword>
<feature type="transmembrane region" description="Helical" evidence="2">
    <location>
        <begin position="309"/>
        <end position="331"/>
    </location>
</feature>
<protein>
    <submittedName>
        <fullName evidence="3">Uncharacterized protein</fullName>
    </submittedName>
</protein>
<organism evidence="3 4">
    <name type="scientific">Coprinellus micaceus</name>
    <name type="common">Glistening ink-cap mushroom</name>
    <name type="synonym">Coprinus micaceus</name>
    <dbReference type="NCBI Taxonomy" id="71717"/>
    <lineage>
        <taxon>Eukaryota</taxon>
        <taxon>Fungi</taxon>
        <taxon>Dikarya</taxon>
        <taxon>Basidiomycota</taxon>
        <taxon>Agaricomycotina</taxon>
        <taxon>Agaricomycetes</taxon>
        <taxon>Agaricomycetidae</taxon>
        <taxon>Agaricales</taxon>
        <taxon>Agaricineae</taxon>
        <taxon>Psathyrellaceae</taxon>
        <taxon>Coprinellus</taxon>
    </lineage>
</organism>
<feature type="region of interest" description="Disordered" evidence="1">
    <location>
        <begin position="247"/>
        <end position="299"/>
    </location>
</feature>
<gene>
    <name evidence="3" type="ORF">FA13DRAFT_1720190</name>
</gene>